<dbReference type="Pfam" id="PF06445">
    <property type="entry name" value="GyrI-like"/>
    <property type="match status" value="1"/>
</dbReference>
<dbReference type="Gene3D" id="1.20.120.450">
    <property type="entry name" value="dinb family like domain"/>
    <property type="match status" value="1"/>
</dbReference>
<dbReference type="SUPFAM" id="SSF109854">
    <property type="entry name" value="DinB/YfiT-like putative metalloenzymes"/>
    <property type="match status" value="1"/>
</dbReference>
<dbReference type="SUPFAM" id="SSF55136">
    <property type="entry name" value="Probable bacterial effector-binding domain"/>
    <property type="match status" value="1"/>
</dbReference>
<dbReference type="AlphaFoldDB" id="A0A3A6PIM1"/>
<proteinExistence type="predicted"/>
<accession>A0A3A6PIM1</accession>
<dbReference type="RefSeq" id="WP_120109081.1">
    <property type="nucleotide sequence ID" value="NZ_QXQB01000002.1"/>
</dbReference>
<organism evidence="2 3">
    <name type="scientific">Paenibacillus pinisoli</name>
    <dbReference type="NCBI Taxonomy" id="1276110"/>
    <lineage>
        <taxon>Bacteria</taxon>
        <taxon>Bacillati</taxon>
        <taxon>Bacillota</taxon>
        <taxon>Bacilli</taxon>
        <taxon>Bacillales</taxon>
        <taxon>Paenibacillaceae</taxon>
        <taxon>Paenibacillus</taxon>
    </lineage>
</organism>
<dbReference type="Proteomes" id="UP000267798">
    <property type="component" value="Unassembled WGS sequence"/>
</dbReference>
<dbReference type="InterPro" id="IPR034660">
    <property type="entry name" value="DinB/YfiT-like"/>
</dbReference>
<reference evidence="2 3" key="1">
    <citation type="submission" date="2018-09" db="EMBL/GenBank/DDBJ databases">
        <title>Paenibacillus aracenensis nov. sp. isolated from a cave in southern Spain.</title>
        <authorList>
            <person name="Jurado V."/>
            <person name="Gutierrez-Patricio S."/>
            <person name="Gonzalez-Pimentel J.L."/>
            <person name="Miller A.Z."/>
            <person name="Laiz L."/>
            <person name="Saiz-Jimenez C."/>
        </authorList>
    </citation>
    <scope>NUCLEOTIDE SEQUENCE [LARGE SCALE GENOMIC DNA]</scope>
    <source>
        <strain evidence="2 3">JCM 19203</strain>
    </source>
</reference>
<keyword evidence="3" id="KW-1185">Reference proteome</keyword>
<comment type="caution">
    <text evidence="2">The sequence shown here is derived from an EMBL/GenBank/DDBJ whole genome shotgun (WGS) entry which is preliminary data.</text>
</comment>
<evidence type="ECO:0000259" key="1">
    <source>
        <dbReference type="SMART" id="SM00871"/>
    </source>
</evidence>
<dbReference type="InterPro" id="IPR011256">
    <property type="entry name" value="Reg_factor_effector_dom_sf"/>
</dbReference>
<dbReference type="Gene3D" id="3.20.80.10">
    <property type="entry name" value="Regulatory factor, effector binding domain"/>
    <property type="match status" value="1"/>
</dbReference>
<evidence type="ECO:0000313" key="3">
    <source>
        <dbReference type="Proteomes" id="UP000267798"/>
    </source>
</evidence>
<gene>
    <name evidence="2" type="ORF">D3P09_08880</name>
</gene>
<feature type="domain" description="AraC effector-binding" evidence="1">
    <location>
        <begin position="168"/>
        <end position="324"/>
    </location>
</feature>
<dbReference type="SMART" id="SM00871">
    <property type="entry name" value="AraC_E_bind"/>
    <property type="match status" value="1"/>
</dbReference>
<dbReference type="InterPro" id="IPR029442">
    <property type="entry name" value="GyrI-like"/>
</dbReference>
<protein>
    <recommendedName>
        <fullName evidence="1">AraC effector-binding domain-containing protein</fullName>
    </recommendedName>
</protein>
<dbReference type="EMBL" id="QXQB01000002">
    <property type="protein sequence ID" value="RJX39526.1"/>
    <property type="molecule type" value="Genomic_DNA"/>
</dbReference>
<evidence type="ECO:0000313" key="2">
    <source>
        <dbReference type="EMBL" id="RJX39526.1"/>
    </source>
</evidence>
<dbReference type="Pfam" id="PF12867">
    <property type="entry name" value="DinB_2"/>
    <property type="match status" value="1"/>
</dbReference>
<sequence>MANTNHSLIEPQAIREFRELREETIALAKGALPQHLDLMPDGFNNSIRWNLGHLLAAWDHGIFPKLGRERRIPAVYHHMFPRGTSPLDWREYPPTREGIIQELGNQMNDIARELPSQLDAPLAEPFLDMSTMREMAAFLLREEQHHQKVIRAIGEALSSGVPSKPTPAVPAVIAMPDIAVTGIALHGVLRELEEAGLGRKAYQDMQSRREDIPGRQSEDIYLVQLYPPNFNPEADPVTQLIGYLVGPSSAVPDGLSQQAMEAGEYAKYTHKGLESELGRSYGLLYGHWMAEFGREPRGYDLELWGSRYKPDQLDNEIDMFISLAPNK</sequence>
<dbReference type="InterPro" id="IPR024775">
    <property type="entry name" value="DinB-like"/>
</dbReference>
<name>A0A3A6PIM1_9BACL</name>
<dbReference type="InterPro" id="IPR010499">
    <property type="entry name" value="AraC_E-bd"/>
</dbReference>
<dbReference type="OrthoDB" id="4295522at2"/>